<dbReference type="InterPro" id="IPR013011">
    <property type="entry name" value="PTS_EIIB_2"/>
</dbReference>
<dbReference type="PROSITE" id="PS51094">
    <property type="entry name" value="PTS_EIIA_TYPE_2"/>
    <property type="match status" value="1"/>
</dbReference>
<evidence type="ECO:0000313" key="10">
    <source>
        <dbReference type="Proteomes" id="UP000470082"/>
    </source>
</evidence>
<protein>
    <submittedName>
        <fullName evidence="9">Transcription antiterminator</fullName>
    </submittedName>
</protein>
<dbReference type="Pfam" id="PF00874">
    <property type="entry name" value="PRD"/>
    <property type="match status" value="1"/>
</dbReference>
<dbReference type="Gene3D" id="3.40.930.10">
    <property type="entry name" value="Mannitol-specific EII, Chain A"/>
    <property type="match status" value="1"/>
</dbReference>
<dbReference type="CDD" id="cd05568">
    <property type="entry name" value="PTS_IIB_bgl_like"/>
    <property type="match status" value="1"/>
</dbReference>
<dbReference type="InterPro" id="IPR050661">
    <property type="entry name" value="BglG_antiterminators"/>
</dbReference>
<dbReference type="InterPro" id="IPR007737">
    <property type="entry name" value="Mga_HTH"/>
</dbReference>
<comment type="caution">
    <text evidence="9">The sequence shown here is derived from an EMBL/GenBank/DDBJ whole genome shotgun (WGS) entry which is preliminary data.</text>
</comment>
<evidence type="ECO:0000256" key="2">
    <source>
        <dbReference type="ARBA" id="ARBA00022737"/>
    </source>
</evidence>
<dbReference type="InterPro" id="IPR016152">
    <property type="entry name" value="PTrfase/Anion_transptr"/>
</dbReference>
<dbReference type="SUPFAM" id="SSF63520">
    <property type="entry name" value="PTS-regulatory domain, PRD"/>
    <property type="match status" value="1"/>
</dbReference>
<dbReference type="RefSeq" id="WP_154460070.1">
    <property type="nucleotide sequence ID" value="NZ_VUMM01000008.1"/>
</dbReference>
<dbReference type="PROSITE" id="PS51099">
    <property type="entry name" value="PTS_EIIB_TYPE_2"/>
    <property type="match status" value="1"/>
</dbReference>
<evidence type="ECO:0000259" key="8">
    <source>
        <dbReference type="PROSITE" id="PS51372"/>
    </source>
</evidence>
<keyword evidence="4" id="KW-0010">Activator</keyword>
<dbReference type="Pfam" id="PF00359">
    <property type="entry name" value="PTS_EIIA_2"/>
    <property type="match status" value="1"/>
</dbReference>
<feature type="domain" description="PTS EIIA type-2" evidence="6">
    <location>
        <begin position="530"/>
        <end position="671"/>
    </location>
</feature>
<dbReference type="InterPro" id="IPR013196">
    <property type="entry name" value="HTH_11"/>
</dbReference>
<dbReference type="SUPFAM" id="SSF46785">
    <property type="entry name" value="Winged helix' DNA-binding domain"/>
    <property type="match status" value="1"/>
</dbReference>
<dbReference type="EMBL" id="VUMM01000008">
    <property type="protein sequence ID" value="MSS01534.1"/>
    <property type="molecule type" value="Genomic_DNA"/>
</dbReference>
<dbReference type="Pfam" id="PF08279">
    <property type="entry name" value="HTH_11"/>
    <property type="match status" value="1"/>
</dbReference>
<dbReference type="InterPro" id="IPR011608">
    <property type="entry name" value="PRD"/>
</dbReference>
<organism evidence="9 10">
    <name type="scientific">Floccifex porci</name>
    <dbReference type="NCBI Taxonomy" id="2606629"/>
    <lineage>
        <taxon>Bacteria</taxon>
        <taxon>Bacillati</taxon>
        <taxon>Bacillota</taxon>
        <taxon>Erysipelotrichia</taxon>
        <taxon>Erysipelotrichales</taxon>
        <taxon>Erysipelotrichaceae</taxon>
        <taxon>Floccifex</taxon>
    </lineage>
</organism>
<sequence>MSVIYNLDKRCLEILNIIMYTSGYLKIQDLADELQVSKRSVYYDISKINEWLESNNIDPLIQERGKGLLINKQQSLAIQKVLNQTNDSLLVYTPEERVMIIICYIIVRDHPLYIDDFIQECQVSRNTIINDLKSVDNLLSKYSLNLSYDIKSGYRIIGDIIKKRALFFMLFPNHLWSYHEKNQLFQSDDVKNKKNLYLLRSIEKELQAEYVTGILPALSVFISSIENRNDELNFSDMDIEEIIETKEYQLVHEYFPKLKNSEQIYVTLHLLGSRLQTIPVNVMKEHGETYIIAKNLVKEFERISYFYYDKEEELINAISAHLKTSLYRYRYGIQLGNPMLDSIKTEYSDLFNLTKKACLTLEKQLDVLISDAEVAYLTLHFGAFMPQKKKNKEHFRILIICPSGIGTGNMLRQEVSNLVPQATEITNLPLSSYTPNHDFDVVISTVVLLNEKKLIVVHPILTDQDRVAILRNCMSTEPRAKMQIDDIINIAKNYIHPSQINDFRQNLQEYYSSIQVQKVHTKRHGNSLINFLTPNHILCIHQIVDWEQAIRISCQPLIDEDSITEKYVQSIINDQKEKGLHMFLADDLVLAHSAIENGVKQLDVSLATFKKPIYFPNGKAARIIIVLCAKDKTKHFGILNDVLEIFSKKKSIEQIVNLDSPEAIHRYIENSINKGTANR</sequence>
<evidence type="ECO:0000256" key="4">
    <source>
        <dbReference type="ARBA" id="ARBA00023159"/>
    </source>
</evidence>
<feature type="domain" description="PRD" evidence="8">
    <location>
        <begin position="284"/>
        <end position="391"/>
    </location>
</feature>
<dbReference type="Proteomes" id="UP000470082">
    <property type="component" value="Unassembled WGS sequence"/>
</dbReference>
<evidence type="ECO:0000259" key="7">
    <source>
        <dbReference type="PROSITE" id="PS51099"/>
    </source>
</evidence>
<dbReference type="InterPro" id="IPR036390">
    <property type="entry name" value="WH_DNA-bd_sf"/>
</dbReference>
<feature type="domain" description="PTS EIIB type-2" evidence="7">
    <location>
        <begin position="395"/>
        <end position="481"/>
    </location>
</feature>
<dbReference type="SUPFAM" id="SSF52794">
    <property type="entry name" value="PTS system IIB component-like"/>
    <property type="match status" value="1"/>
</dbReference>
<keyword evidence="1" id="KW-0808">Transferase</keyword>
<dbReference type="PANTHER" id="PTHR30185">
    <property type="entry name" value="CRYPTIC BETA-GLUCOSIDE BGL OPERON ANTITERMINATOR"/>
    <property type="match status" value="1"/>
</dbReference>
<gene>
    <name evidence="9" type="ORF">FYJ50_05385</name>
</gene>
<dbReference type="GO" id="GO:0008982">
    <property type="term" value="F:protein-N(PI)-phosphohistidine-sugar phosphotransferase activity"/>
    <property type="evidence" value="ECO:0007669"/>
    <property type="project" value="InterPro"/>
</dbReference>
<dbReference type="GO" id="GO:0009401">
    <property type="term" value="P:phosphoenolpyruvate-dependent sugar phosphotransferase system"/>
    <property type="evidence" value="ECO:0007669"/>
    <property type="project" value="InterPro"/>
</dbReference>
<dbReference type="AlphaFoldDB" id="A0A7X2T3F7"/>
<reference evidence="9 10" key="1">
    <citation type="submission" date="2019-08" db="EMBL/GenBank/DDBJ databases">
        <title>In-depth cultivation of the pig gut microbiome towards novel bacterial diversity and tailored functional studies.</title>
        <authorList>
            <person name="Wylensek D."/>
            <person name="Hitch T.C.A."/>
            <person name="Clavel T."/>
        </authorList>
    </citation>
    <scope>NUCLEOTIDE SEQUENCE [LARGE SCALE GENOMIC DNA]</scope>
    <source>
        <strain evidence="9 10">LKV-178-WT-2G</strain>
    </source>
</reference>
<dbReference type="Gene3D" id="1.10.1790.10">
    <property type="entry name" value="PRD domain"/>
    <property type="match status" value="1"/>
</dbReference>
<evidence type="ECO:0000256" key="1">
    <source>
        <dbReference type="ARBA" id="ARBA00022679"/>
    </source>
</evidence>
<proteinExistence type="predicted"/>
<keyword evidence="2" id="KW-0677">Repeat</keyword>
<dbReference type="PANTHER" id="PTHR30185:SF9">
    <property type="entry name" value="MANNITOL-SPECIFIC PHOSPHOTRANSFERASE ENZYME IIA COMPONENT"/>
    <property type="match status" value="1"/>
</dbReference>
<evidence type="ECO:0000256" key="5">
    <source>
        <dbReference type="ARBA" id="ARBA00023163"/>
    </source>
</evidence>
<evidence type="ECO:0000259" key="6">
    <source>
        <dbReference type="PROSITE" id="PS51094"/>
    </source>
</evidence>
<accession>A0A7X2T3F7</accession>
<keyword evidence="3" id="KW-0805">Transcription regulation</keyword>
<dbReference type="GO" id="GO:0006355">
    <property type="term" value="P:regulation of DNA-templated transcription"/>
    <property type="evidence" value="ECO:0007669"/>
    <property type="project" value="InterPro"/>
</dbReference>
<dbReference type="Gene3D" id="1.10.10.10">
    <property type="entry name" value="Winged helix-like DNA-binding domain superfamily/Winged helix DNA-binding domain"/>
    <property type="match status" value="1"/>
</dbReference>
<evidence type="ECO:0000313" key="9">
    <source>
        <dbReference type="EMBL" id="MSS01534.1"/>
    </source>
</evidence>
<evidence type="ECO:0000256" key="3">
    <source>
        <dbReference type="ARBA" id="ARBA00023015"/>
    </source>
</evidence>
<dbReference type="SUPFAM" id="SSF55804">
    <property type="entry name" value="Phoshotransferase/anion transport protein"/>
    <property type="match status" value="1"/>
</dbReference>
<name>A0A7X2T3F7_9FIRM</name>
<dbReference type="InterPro" id="IPR036095">
    <property type="entry name" value="PTS_EIIB-like_sf"/>
</dbReference>
<keyword evidence="5" id="KW-0804">Transcription</keyword>
<dbReference type="Gene3D" id="3.40.50.2300">
    <property type="match status" value="1"/>
</dbReference>
<keyword evidence="10" id="KW-1185">Reference proteome</keyword>
<dbReference type="PROSITE" id="PS51372">
    <property type="entry name" value="PRD_2"/>
    <property type="match status" value="1"/>
</dbReference>
<dbReference type="InterPro" id="IPR002178">
    <property type="entry name" value="PTS_EIIA_type-2_dom"/>
</dbReference>
<dbReference type="Pfam" id="PF05043">
    <property type="entry name" value="Mga"/>
    <property type="match status" value="1"/>
</dbReference>
<dbReference type="InterPro" id="IPR036388">
    <property type="entry name" value="WH-like_DNA-bd_sf"/>
</dbReference>
<dbReference type="InterPro" id="IPR036634">
    <property type="entry name" value="PRD_sf"/>
</dbReference>